<accession>A0A7S2YSN4</accession>
<organism evidence="1">
    <name type="scientific">Entomoneis paludosa</name>
    <dbReference type="NCBI Taxonomy" id="265537"/>
    <lineage>
        <taxon>Eukaryota</taxon>
        <taxon>Sar</taxon>
        <taxon>Stramenopiles</taxon>
        <taxon>Ochrophyta</taxon>
        <taxon>Bacillariophyta</taxon>
        <taxon>Bacillariophyceae</taxon>
        <taxon>Bacillariophycidae</taxon>
        <taxon>Entomoneidaceae</taxon>
        <taxon>Entomoneis</taxon>
    </lineage>
</organism>
<gene>
    <name evidence="1" type="ORF">APAL1065_LOCUS26107</name>
</gene>
<proteinExistence type="predicted"/>
<protein>
    <submittedName>
        <fullName evidence="1">Uncharacterized protein</fullName>
    </submittedName>
</protein>
<name>A0A7S2YSN4_9STRA</name>
<dbReference type="AlphaFoldDB" id="A0A7S2YSN4"/>
<evidence type="ECO:0000313" key="1">
    <source>
        <dbReference type="EMBL" id="CAD9992885.1"/>
    </source>
</evidence>
<reference evidence="1" key="1">
    <citation type="submission" date="2021-01" db="EMBL/GenBank/DDBJ databases">
        <authorList>
            <person name="Corre E."/>
            <person name="Pelletier E."/>
            <person name="Niang G."/>
            <person name="Scheremetjew M."/>
            <person name="Finn R."/>
            <person name="Kale V."/>
            <person name="Holt S."/>
            <person name="Cochrane G."/>
            <person name="Meng A."/>
            <person name="Brown T."/>
            <person name="Cohen L."/>
        </authorList>
    </citation>
    <scope>NUCLEOTIDE SEQUENCE</scope>
    <source>
        <strain evidence="1">CCMP125</strain>
    </source>
</reference>
<sequence length="298" mass="32311">MQGAQDCVSNICCDCWTEGCGLDGCYGHVADCLECAAGPIEYLADVIWCFGSPLAFPCIFCFASEPENSEQPQGPGGGWDMAMMKTPCGKPIMCCFSTLCPCPAQWMARREALHGDMTKYKLWQGYHDGPQCCARACPGAPITIQAGTYGEDKCPEGFLCLEVCCLGGISSVCCAHNVTRRLVKEEYGLGHDPTEIRVNKCVDFFGTIMRACCQCAMCLRCASCLVGCCAPDSDGAQECSGEGRRAAHACFRIGHIIWRGIQSVKLIAMGCMVAQQSTQLRNHGEPKPVVKQEMEDRD</sequence>
<dbReference type="EMBL" id="HBHT01038835">
    <property type="protein sequence ID" value="CAD9992885.1"/>
    <property type="molecule type" value="Transcribed_RNA"/>
</dbReference>